<feature type="compositionally biased region" description="Low complexity" evidence="1">
    <location>
        <begin position="165"/>
        <end position="181"/>
    </location>
</feature>
<feature type="compositionally biased region" description="Basic and acidic residues" evidence="1">
    <location>
        <begin position="1"/>
        <end position="10"/>
    </location>
</feature>
<feature type="region of interest" description="Disordered" evidence="1">
    <location>
        <begin position="244"/>
        <end position="295"/>
    </location>
</feature>
<proteinExistence type="predicted"/>
<dbReference type="AlphaFoldDB" id="A0A1S1QPP6"/>
<keyword evidence="2" id="KW-0812">Transmembrane</keyword>
<evidence type="ECO:0000313" key="4">
    <source>
        <dbReference type="EMBL" id="OHV36703.1"/>
    </source>
</evidence>
<feature type="compositionally biased region" description="Low complexity" evidence="1">
    <location>
        <begin position="111"/>
        <end position="125"/>
    </location>
</feature>
<dbReference type="PROSITE" id="PS50943">
    <property type="entry name" value="HTH_CROC1"/>
    <property type="match status" value="1"/>
</dbReference>
<feature type="domain" description="HTH cro/C1-type" evidence="3">
    <location>
        <begin position="44"/>
        <end position="76"/>
    </location>
</feature>
<feature type="transmembrane region" description="Helical" evidence="2">
    <location>
        <begin position="210"/>
        <end position="230"/>
    </location>
</feature>
<dbReference type="CDD" id="cd00093">
    <property type="entry name" value="HTH_XRE"/>
    <property type="match status" value="1"/>
</dbReference>
<dbReference type="Pfam" id="PF01381">
    <property type="entry name" value="HTH_3"/>
    <property type="match status" value="1"/>
</dbReference>
<sequence length="468" mass="47910">MTQRPPDRDSAGPGTGPDGVSSTDELRAAVVRMLGTSDDRAVERRVGVSKTTVNDLRNGRRRLTLKTLTLIAEAYDPDRRDAWLAAWHRLHPRPTPVPRPQPAASGPTQIPAVPSAAVPRVPGAPTDLAGSETRVNRSGPDVPAGAEISATQNAPRTLPVPPTQVAPRTPTTPTAPTTPVEPIGATAAVAAPAELAESGAAQLSRRTARVLTGSALLAAVAAVAAMVFVLTNDDSTVVLESGGIEQASPRPGDGVEPLPFGPGGPGAPAPVGGPGPPPGPGLPPPFGAPGQGGVPAAGAVPGAGAAPASGCYTLPLPTTAEIIDGPESEPGDIRVTAASYQYFPAWSPSVTLGGQLDSRPADGRILVPAAWADPTTTDSTPGRNPGTGRFFPGHPLELTDQNCFMVQPYNIGYGGYSGITTRVYFMLVDLAELPALPREAHQQAGLTDEDLARHGVDILGYFAVPSPR</sequence>
<evidence type="ECO:0000259" key="3">
    <source>
        <dbReference type="PROSITE" id="PS50943"/>
    </source>
</evidence>
<keyword evidence="2" id="KW-1133">Transmembrane helix</keyword>
<gene>
    <name evidence="4" type="ORF">CC117_17345</name>
</gene>
<dbReference type="OrthoDB" id="3209783at2"/>
<evidence type="ECO:0000256" key="1">
    <source>
        <dbReference type="SAM" id="MobiDB-lite"/>
    </source>
</evidence>
<keyword evidence="2" id="KW-0472">Membrane</keyword>
<feature type="region of interest" description="Disordered" evidence="1">
    <location>
        <begin position="1"/>
        <end position="24"/>
    </location>
</feature>
<dbReference type="InterPro" id="IPR001387">
    <property type="entry name" value="Cro/C1-type_HTH"/>
</dbReference>
<dbReference type="EMBL" id="MBLM01000115">
    <property type="protein sequence ID" value="OHV36703.1"/>
    <property type="molecule type" value="Genomic_DNA"/>
</dbReference>
<feature type="compositionally biased region" description="Pro residues" evidence="1">
    <location>
        <begin position="259"/>
        <end position="287"/>
    </location>
</feature>
<evidence type="ECO:0000313" key="5">
    <source>
        <dbReference type="Proteomes" id="UP000179627"/>
    </source>
</evidence>
<protein>
    <recommendedName>
        <fullName evidence="3">HTH cro/C1-type domain-containing protein</fullName>
    </recommendedName>
</protein>
<accession>A0A1S1QPP6</accession>
<dbReference type="RefSeq" id="WP_071084756.1">
    <property type="nucleotide sequence ID" value="NZ_MBLM01000115.1"/>
</dbReference>
<keyword evidence="5" id="KW-1185">Reference proteome</keyword>
<reference evidence="5" key="1">
    <citation type="submission" date="2016-07" db="EMBL/GenBank/DDBJ databases">
        <title>Sequence Frankia sp. strain CcI1.17.</title>
        <authorList>
            <person name="Ghodhbane-Gtari F."/>
            <person name="Swanson E."/>
            <person name="Gueddou A."/>
            <person name="Morris K."/>
            <person name="Hezbri K."/>
            <person name="Ktari A."/>
            <person name="Nouioui I."/>
            <person name="Abebe-Akele F."/>
            <person name="Simpson S."/>
            <person name="Thomas K."/>
            <person name="Gtari M."/>
            <person name="Tisa L.S."/>
            <person name="Hurst S."/>
        </authorList>
    </citation>
    <scope>NUCLEOTIDE SEQUENCE [LARGE SCALE GENOMIC DNA]</scope>
    <source>
        <strain evidence="5">Cc1.17</strain>
    </source>
</reference>
<evidence type="ECO:0000256" key="2">
    <source>
        <dbReference type="SAM" id="Phobius"/>
    </source>
</evidence>
<dbReference type="Proteomes" id="UP000179627">
    <property type="component" value="Unassembled WGS sequence"/>
</dbReference>
<name>A0A1S1QPP6_9ACTN</name>
<comment type="caution">
    <text evidence="4">The sequence shown here is derived from an EMBL/GenBank/DDBJ whole genome shotgun (WGS) entry which is preliminary data.</text>
</comment>
<organism evidence="4 5">
    <name type="scientific">Parafrankia colletiae</name>
    <dbReference type="NCBI Taxonomy" id="573497"/>
    <lineage>
        <taxon>Bacteria</taxon>
        <taxon>Bacillati</taxon>
        <taxon>Actinomycetota</taxon>
        <taxon>Actinomycetes</taxon>
        <taxon>Frankiales</taxon>
        <taxon>Frankiaceae</taxon>
        <taxon>Parafrankia</taxon>
    </lineage>
</organism>
<feature type="region of interest" description="Disordered" evidence="1">
    <location>
        <begin position="94"/>
        <end position="181"/>
    </location>
</feature>